<dbReference type="AlphaFoldDB" id="A0A2P7N079"/>
<name>A0A2P7N079_9CYAN</name>
<dbReference type="EMBL" id="PXXO01000002">
    <property type="protein sequence ID" value="PSJ06869.1"/>
    <property type="molecule type" value="Genomic_DNA"/>
</dbReference>
<keyword evidence="2" id="KW-1185">Reference proteome</keyword>
<accession>A0A2P7N079</accession>
<gene>
    <name evidence="1" type="ORF">C7K55_02560</name>
</gene>
<protein>
    <submittedName>
        <fullName evidence="1">Uncharacterized protein</fullName>
    </submittedName>
</protein>
<dbReference type="OrthoDB" id="559872at2"/>
<evidence type="ECO:0000313" key="1">
    <source>
        <dbReference type="EMBL" id="PSJ06869.1"/>
    </source>
</evidence>
<dbReference type="Proteomes" id="UP000243002">
    <property type="component" value="Unassembled WGS sequence"/>
</dbReference>
<sequence length="89" mass="10349">MPTRPLGHHSVRQPIRLLHLLDGLLTQASLTAKSSGVNQRRQRQRLELTQRLLDPLPEQLAPPYRQEVLFWRGLRWATAGLLLAWILKR</sequence>
<comment type="caution">
    <text evidence="1">The sequence shown here is derived from an EMBL/GenBank/DDBJ whole genome shotgun (WGS) entry which is preliminary data.</text>
</comment>
<dbReference type="RefSeq" id="WP_106501840.1">
    <property type="nucleotide sequence ID" value="NZ_PXXO01000002.1"/>
</dbReference>
<evidence type="ECO:0000313" key="2">
    <source>
        <dbReference type="Proteomes" id="UP000243002"/>
    </source>
</evidence>
<proteinExistence type="predicted"/>
<organism evidence="1 2">
    <name type="scientific">Cyanobium usitatum str. Tous</name>
    <dbReference type="NCBI Taxonomy" id="2116684"/>
    <lineage>
        <taxon>Bacteria</taxon>
        <taxon>Bacillati</taxon>
        <taxon>Cyanobacteriota</taxon>
        <taxon>Cyanophyceae</taxon>
        <taxon>Synechococcales</taxon>
        <taxon>Prochlorococcaceae</taxon>
        <taxon>Cyanobium</taxon>
    </lineage>
</organism>
<reference evidence="1 2" key="1">
    <citation type="journal article" date="2018" name="Environ. Microbiol.">
        <title>Ecological and genomic features of two widespread freshwater picocyanobacteria.</title>
        <authorList>
            <person name="Cabello-Yeves P.J."/>
            <person name="Picazo A."/>
            <person name="Camacho A."/>
            <person name="Callieri C."/>
            <person name="Rosselli R."/>
            <person name="Roda-Garcia J.J."/>
            <person name="Coutinho F.H."/>
            <person name="Rodriguez-Valera F."/>
        </authorList>
    </citation>
    <scope>NUCLEOTIDE SEQUENCE [LARGE SCALE GENOMIC DNA]</scope>
    <source>
        <strain evidence="1 2">Tous</strain>
    </source>
</reference>